<dbReference type="NCBIfam" id="NF011833">
    <property type="entry name" value="PRK15305.1"/>
    <property type="match status" value="1"/>
</dbReference>
<dbReference type="InterPro" id="IPR000259">
    <property type="entry name" value="Adhesion_dom_fimbrial"/>
</dbReference>
<comment type="similarity">
    <text evidence="2">Belongs to the fimbrial protein family.</text>
</comment>
<comment type="subcellular location">
    <subcellularLocation>
        <location evidence="1">Fimbrium</location>
    </subcellularLocation>
</comment>
<name>A0A822WPH1_9ENTR</name>
<dbReference type="PANTHER" id="PTHR33420:SF12">
    <property type="entry name" value="FIMBRIN-LIKE PROTEIN FIMI-RELATED"/>
    <property type="match status" value="1"/>
</dbReference>
<proteinExistence type="inferred from homology"/>
<dbReference type="Gene3D" id="2.60.40.1090">
    <property type="entry name" value="Fimbrial-type adhesion domain"/>
    <property type="match status" value="1"/>
</dbReference>
<dbReference type="InterPro" id="IPR050263">
    <property type="entry name" value="Bact_Fimbrial_Adh_Pro"/>
</dbReference>
<dbReference type="RefSeq" id="WP_047367342.1">
    <property type="nucleotide sequence ID" value="NZ_CP039452.1"/>
</dbReference>
<keyword evidence="3" id="KW-0732">Signal</keyword>
<dbReference type="PANTHER" id="PTHR33420">
    <property type="entry name" value="FIMBRIAL SUBUNIT ELFA-RELATED"/>
    <property type="match status" value="1"/>
</dbReference>
<dbReference type="GO" id="GO:0009289">
    <property type="term" value="C:pilus"/>
    <property type="evidence" value="ECO:0007669"/>
    <property type="project" value="UniProtKB-SubCell"/>
</dbReference>
<evidence type="ECO:0000256" key="1">
    <source>
        <dbReference type="ARBA" id="ARBA00004561"/>
    </source>
</evidence>
<evidence type="ECO:0000256" key="2">
    <source>
        <dbReference type="ARBA" id="ARBA00006671"/>
    </source>
</evidence>
<comment type="caution">
    <text evidence="6">The sequence shown here is derived from an EMBL/GenBank/DDBJ whole genome shotgun (WGS) entry which is preliminary data.</text>
</comment>
<dbReference type="Pfam" id="PF00419">
    <property type="entry name" value="Fimbrial"/>
    <property type="match status" value="1"/>
</dbReference>
<evidence type="ECO:0000256" key="4">
    <source>
        <dbReference type="ARBA" id="ARBA00023263"/>
    </source>
</evidence>
<evidence type="ECO:0000313" key="6">
    <source>
        <dbReference type="EMBL" id="CZX40056.1"/>
    </source>
</evidence>
<dbReference type="Proteomes" id="UP000076063">
    <property type="component" value="Unassembled WGS sequence"/>
</dbReference>
<dbReference type="AlphaFoldDB" id="A0A822WPH1"/>
<gene>
    <name evidence="6" type="ORF">SAMEA2273372_01650</name>
</gene>
<sequence length="360" mass="38049">MCYIAGAGTSHFFIKGAGLALSILAISFSASADLYECKFNGYSVQPISDVKGAKPKIVPLESVSAPTKISGLIDLQVTPGLYSWCSMGRDGERVYQKTDSTLVVGGVDGKALFKTNVTGIAYTLAMYPTNNAFNAFFPSTTGSYVETANQGDNSDLVKAVWWYARMEFYQLPSYAGVPASVTQIGPVAGNIGNIVVGNPWSSDESDHPRPLITIPDMAFNVPVEKPTCTLTAPKSVDLGEYDVSDVENDNTQKVSATVSGNCTNTRKITMKLTTSKTTGTDGSLLANTASSNAAKGVGVLLKWPDNSLAVPNSTNNYATKGNTIIPSFSESLTAQLVKSGTEKVTSGTFSAIGTLQITYE</sequence>
<dbReference type="GO" id="GO:0043709">
    <property type="term" value="P:cell adhesion involved in single-species biofilm formation"/>
    <property type="evidence" value="ECO:0007669"/>
    <property type="project" value="TreeGrafter"/>
</dbReference>
<feature type="domain" description="Fimbrial-type adhesion" evidence="5">
    <location>
        <begin position="220"/>
        <end position="359"/>
    </location>
</feature>
<protein>
    <submittedName>
        <fullName evidence="6">Putative fimbrial protein StkG</fullName>
    </submittedName>
</protein>
<reference evidence="6 7" key="1">
    <citation type="submission" date="2016-03" db="EMBL/GenBank/DDBJ databases">
        <authorList>
            <consortium name="Pathogen Informatics"/>
        </authorList>
    </citation>
    <scope>NUCLEOTIDE SEQUENCE [LARGE SCALE GENOMIC DNA]</scope>
    <source>
        <strain evidence="7">e1527</strain>
    </source>
</reference>
<dbReference type="GeneID" id="48572339"/>
<dbReference type="InterPro" id="IPR008966">
    <property type="entry name" value="Adhesion_dom_sf"/>
</dbReference>
<accession>A0A822WPH1</accession>
<dbReference type="SUPFAM" id="SSF49401">
    <property type="entry name" value="Bacterial adhesins"/>
    <property type="match status" value="1"/>
</dbReference>
<evidence type="ECO:0000259" key="5">
    <source>
        <dbReference type="Pfam" id="PF00419"/>
    </source>
</evidence>
<dbReference type="EMBL" id="FJZI01000003">
    <property type="protein sequence ID" value="CZX40056.1"/>
    <property type="molecule type" value="Genomic_DNA"/>
</dbReference>
<organism evidence="6 7">
    <name type="scientific">Enterobacter bugandensis</name>
    <dbReference type="NCBI Taxonomy" id="881260"/>
    <lineage>
        <taxon>Bacteria</taxon>
        <taxon>Pseudomonadati</taxon>
        <taxon>Pseudomonadota</taxon>
        <taxon>Gammaproteobacteria</taxon>
        <taxon>Enterobacterales</taxon>
        <taxon>Enterobacteriaceae</taxon>
        <taxon>Enterobacter</taxon>
    </lineage>
</organism>
<keyword evidence="4" id="KW-0281">Fimbrium</keyword>
<dbReference type="InterPro" id="IPR036937">
    <property type="entry name" value="Adhesion_dom_fimbrial_sf"/>
</dbReference>
<evidence type="ECO:0000313" key="7">
    <source>
        <dbReference type="Proteomes" id="UP000076063"/>
    </source>
</evidence>
<evidence type="ECO:0000256" key="3">
    <source>
        <dbReference type="ARBA" id="ARBA00022729"/>
    </source>
</evidence>